<dbReference type="Pfam" id="PF00226">
    <property type="entry name" value="DnaJ"/>
    <property type="match status" value="1"/>
</dbReference>
<dbReference type="RefSeq" id="WP_247413746.1">
    <property type="nucleotide sequence ID" value="NZ_JALLGW010000001.1"/>
</dbReference>
<dbReference type="EMBL" id="JBHSQH010000001">
    <property type="protein sequence ID" value="MFC5970826.1"/>
    <property type="molecule type" value="Genomic_DNA"/>
</dbReference>
<evidence type="ECO:0000313" key="4">
    <source>
        <dbReference type="Proteomes" id="UP001596099"/>
    </source>
</evidence>
<feature type="compositionally biased region" description="Low complexity" evidence="1">
    <location>
        <begin position="145"/>
        <end position="161"/>
    </location>
</feature>
<feature type="region of interest" description="Disordered" evidence="1">
    <location>
        <begin position="184"/>
        <end position="260"/>
    </location>
</feature>
<feature type="compositionally biased region" description="Basic and acidic residues" evidence="1">
    <location>
        <begin position="201"/>
        <end position="216"/>
    </location>
</feature>
<dbReference type="InterPro" id="IPR036869">
    <property type="entry name" value="J_dom_sf"/>
</dbReference>
<keyword evidence="4" id="KW-1185">Reference proteome</keyword>
<feature type="compositionally biased region" description="Basic and acidic residues" evidence="1">
    <location>
        <begin position="163"/>
        <end position="172"/>
    </location>
</feature>
<proteinExistence type="predicted"/>
<dbReference type="SUPFAM" id="SSF46565">
    <property type="entry name" value="Chaperone J-domain"/>
    <property type="match status" value="1"/>
</dbReference>
<comment type="caution">
    <text evidence="3">The sequence shown here is derived from an EMBL/GenBank/DDBJ whole genome shotgun (WGS) entry which is preliminary data.</text>
</comment>
<feature type="region of interest" description="Disordered" evidence="1">
    <location>
        <begin position="83"/>
        <end position="172"/>
    </location>
</feature>
<dbReference type="PROSITE" id="PS50076">
    <property type="entry name" value="DNAJ_2"/>
    <property type="match status" value="1"/>
</dbReference>
<reference evidence="3 4" key="1">
    <citation type="journal article" date="2019" name="Int. J. Syst. Evol. Microbiol.">
        <title>The Global Catalogue of Microorganisms (GCM) 10K type strain sequencing project: providing services to taxonomists for standard genome sequencing and annotation.</title>
        <authorList>
            <consortium name="The Broad Institute Genomics Platform"/>
            <consortium name="The Broad Institute Genome Sequencing Center for Infectious Disease"/>
            <person name="Wu L."/>
            <person name="Ma J."/>
        </authorList>
    </citation>
    <scope>NUCLEOTIDE SEQUENCE [LARGE SCALE GENOMIC DNA]</scope>
    <source>
        <strain evidence="3 4">CGMCC 1.12543</strain>
    </source>
</reference>
<protein>
    <submittedName>
        <fullName evidence="3">J domain-containing protein</fullName>
    </submittedName>
</protein>
<feature type="domain" description="J" evidence="2">
    <location>
        <begin position="246"/>
        <end position="296"/>
    </location>
</feature>
<dbReference type="PROSITE" id="PS51257">
    <property type="entry name" value="PROKAR_LIPOPROTEIN"/>
    <property type="match status" value="1"/>
</dbReference>
<organism evidence="3 4">
    <name type="scientific">Halomarina salina</name>
    <dbReference type="NCBI Taxonomy" id="1872699"/>
    <lineage>
        <taxon>Archaea</taxon>
        <taxon>Methanobacteriati</taxon>
        <taxon>Methanobacteriota</taxon>
        <taxon>Stenosarchaea group</taxon>
        <taxon>Halobacteria</taxon>
        <taxon>Halobacteriales</taxon>
        <taxon>Natronomonadaceae</taxon>
        <taxon>Halomarina</taxon>
    </lineage>
</organism>
<dbReference type="Gene3D" id="1.10.287.110">
    <property type="entry name" value="DnaJ domain"/>
    <property type="match status" value="1"/>
</dbReference>
<evidence type="ECO:0000259" key="2">
    <source>
        <dbReference type="PROSITE" id="PS50076"/>
    </source>
</evidence>
<dbReference type="SMART" id="SM00271">
    <property type="entry name" value="DnaJ"/>
    <property type="match status" value="1"/>
</dbReference>
<dbReference type="AlphaFoldDB" id="A0ABD5RJP7"/>
<dbReference type="Proteomes" id="UP001596099">
    <property type="component" value="Unassembled WGS sequence"/>
</dbReference>
<sequence length="296" mass="32312">MNRSSVAIALAGFLAACALLCALAGFFQPLFWPAAAASGATSYLLWSYGRRRILVAGYGGAGVHEREHTRDERRRVTAEDWHRGGFEYRPGDPSPSDDDWDDWQWPGAFWNDEPNGARRDRTATDRAGTDRTATDGDGSGRSATDEATTTGGATTTDGTTADDGERVGRGDRWRDDEAYNWWGGWDDETASDQGHGGANGERGRPGESGRRSDRRSTGGTTTGGAQGDEGRSSGTRQRHLTRSREEAAAVLGVEPDAPPEDIRAAYRERVMETHPDHGGDEAAFRRVCWAYDRLRE</sequence>
<dbReference type="CDD" id="cd06257">
    <property type="entry name" value="DnaJ"/>
    <property type="match status" value="1"/>
</dbReference>
<feature type="compositionally biased region" description="Basic and acidic residues" evidence="1">
    <location>
        <begin position="115"/>
        <end position="134"/>
    </location>
</feature>
<evidence type="ECO:0000256" key="1">
    <source>
        <dbReference type="SAM" id="MobiDB-lite"/>
    </source>
</evidence>
<dbReference type="InterPro" id="IPR001623">
    <property type="entry name" value="DnaJ_domain"/>
</dbReference>
<name>A0ABD5RJP7_9EURY</name>
<accession>A0ABD5RJP7</accession>
<gene>
    <name evidence="3" type="ORF">ACFPYI_05720</name>
</gene>
<evidence type="ECO:0000313" key="3">
    <source>
        <dbReference type="EMBL" id="MFC5970826.1"/>
    </source>
</evidence>